<reference evidence="2 3" key="1">
    <citation type="submission" date="2024-01" db="EMBL/GenBank/DDBJ databases">
        <title>The complete chloroplast genome sequence of Lithospermum erythrorhizon: insights into the phylogenetic relationship among Boraginaceae species and the maternal lineages of purple gromwells.</title>
        <authorList>
            <person name="Okada T."/>
            <person name="Watanabe K."/>
        </authorList>
    </citation>
    <scope>NUCLEOTIDE SEQUENCE [LARGE SCALE GENOMIC DNA]</scope>
</reference>
<dbReference type="AlphaFoldDB" id="A0AAV3PC35"/>
<dbReference type="GO" id="GO:0008270">
    <property type="term" value="F:zinc ion binding"/>
    <property type="evidence" value="ECO:0007669"/>
    <property type="project" value="InterPro"/>
</dbReference>
<accession>A0AAV3PC35</accession>
<evidence type="ECO:0000313" key="3">
    <source>
        <dbReference type="Proteomes" id="UP001454036"/>
    </source>
</evidence>
<dbReference type="GO" id="GO:0003676">
    <property type="term" value="F:nucleic acid binding"/>
    <property type="evidence" value="ECO:0007669"/>
    <property type="project" value="InterPro"/>
</dbReference>
<feature type="region of interest" description="Disordered" evidence="1">
    <location>
        <begin position="43"/>
        <end position="63"/>
    </location>
</feature>
<gene>
    <name evidence="2" type="ORF">LIER_36741</name>
</gene>
<dbReference type="Proteomes" id="UP001454036">
    <property type="component" value="Unassembled WGS sequence"/>
</dbReference>
<protein>
    <submittedName>
        <fullName evidence="2">Uncharacterized protein</fullName>
    </submittedName>
</protein>
<sequence length="117" mass="12469">MALALHGPIRSRGKSSIICHYCKKPGHEVAQCYAKHGYPDRWGNPPRKGEVSGGFRPSQRLGGVAGSVRSRGAVGPVQDAAGSTILAVSAVARRQQVGSGWQRLDCCEWGGFPIPFL</sequence>
<dbReference type="EMBL" id="BAABME010017040">
    <property type="protein sequence ID" value="GAA0148526.1"/>
    <property type="molecule type" value="Genomic_DNA"/>
</dbReference>
<dbReference type="SUPFAM" id="SSF57756">
    <property type="entry name" value="Retrovirus zinc finger-like domains"/>
    <property type="match status" value="1"/>
</dbReference>
<evidence type="ECO:0000313" key="2">
    <source>
        <dbReference type="EMBL" id="GAA0148526.1"/>
    </source>
</evidence>
<name>A0AAV3PC35_LITER</name>
<proteinExistence type="predicted"/>
<organism evidence="2 3">
    <name type="scientific">Lithospermum erythrorhizon</name>
    <name type="common">Purple gromwell</name>
    <name type="synonym">Lithospermum officinale var. erythrorhizon</name>
    <dbReference type="NCBI Taxonomy" id="34254"/>
    <lineage>
        <taxon>Eukaryota</taxon>
        <taxon>Viridiplantae</taxon>
        <taxon>Streptophyta</taxon>
        <taxon>Embryophyta</taxon>
        <taxon>Tracheophyta</taxon>
        <taxon>Spermatophyta</taxon>
        <taxon>Magnoliopsida</taxon>
        <taxon>eudicotyledons</taxon>
        <taxon>Gunneridae</taxon>
        <taxon>Pentapetalae</taxon>
        <taxon>asterids</taxon>
        <taxon>lamiids</taxon>
        <taxon>Boraginales</taxon>
        <taxon>Boraginaceae</taxon>
        <taxon>Boraginoideae</taxon>
        <taxon>Lithospermeae</taxon>
        <taxon>Lithospermum</taxon>
    </lineage>
</organism>
<evidence type="ECO:0000256" key="1">
    <source>
        <dbReference type="SAM" id="MobiDB-lite"/>
    </source>
</evidence>
<comment type="caution">
    <text evidence="2">The sequence shown here is derived from an EMBL/GenBank/DDBJ whole genome shotgun (WGS) entry which is preliminary data.</text>
</comment>
<dbReference type="InterPro" id="IPR036875">
    <property type="entry name" value="Znf_CCHC_sf"/>
</dbReference>
<keyword evidence="3" id="KW-1185">Reference proteome</keyword>